<dbReference type="Gene3D" id="3.10.580.10">
    <property type="entry name" value="CBS-domain"/>
    <property type="match status" value="1"/>
</dbReference>
<evidence type="ECO:0000259" key="10">
    <source>
        <dbReference type="PROSITE" id="PS51371"/>
    </source>
</evidence>
<accession>A0A4P7AII3</accession>
<dbReference type="GO" id="GO:0046872">
    <property type="term" value="F:metal ion binding"/>
    <property type="evidence" value="ECO:0007669"/>
    <property type="project" value="UniProtKB-KW"/>
</dbReference>
<protein>
    <recommendedName>
        <fullName evidence="9">Magnesium transporter MgtE</fullName>
    </recommendedName>
</protein>
<dbReference type="InterPro" id="IPR036739">
    <property type="entry name" value="SLC41_membr_dom_sf"/>
</dbReference>
<feature type="domain" description="CBS" evidence="10">
    <location>
        <begin position="205"/>
        <end position="261"/>
    </location>
</feature>
<dbReference type="PANTHER" id="PTHR43773:SF1">
    <property type="entry name" value="MAGNESIUM TRANSPORTER MGTE"/>
    <property type="match status" value="1"/>
</dbReference>
<dbReference type="InterPro" id="IPR006669">
    <property type="entry name" value="MgtE_transporter"/>
</dbReference>
<dbReference type="Gene3D" id="1.10.357.20">
    <property type="entry name" value="SLC41 divalent cation transporters, integral membrane domain"/>
    <property type="match status" value="1"/>
</dbReference>
<keyword evidence="3 9" id="KW-0813">Transport</keyword>
<reference evidence="11 12" key="1">
    <citation type="submission" date="2019-03" db="EMBL/GenBank/DDBJ databases">
        <title>Complete genome sequence of Spiroplasma gladiatoris TG-1 (DSM 22552).</title>
        <authorList>
            <person name="Lin Y.-C."/>
            <person name="Chou L."/>
            <person name="Kuo C.-H."/>
        </authorList>
    </citation>
    <scope>NUCLEOTIDE SEQUENCE [LARGE SCALE GENOMIC DNA]</scope>
    <source>
        <strain evidence="11 12">TG-1</strain>
    </source>
</reference>
<comment type="subunit">
    <text evidence="9">Homodimer.</text>
</comment>
<dbReference type="InterPro" id="IPR000644">
    <property type="entry name" value="CBS_dom"/>
</dbReference>
<name>A0A4P7AII3_9MOLU</name>
<feature type="transmembrane region" description="Helical" evidence="9">
    <location>
        <begin position="383"/>
        <end position="405"/>
    </location>
</feature>
<dbReference type="Pfam" id="PF03448">
    <property type="entry name" value="MgtE_N"/>
    <property type="match status" value="1"/>
</dbReference>
<evidence type="ECO:0000256" key="4">
    <source>
        <dbReference type="ARBA" id="ARBA00022692"/>
    </source>
</evidence>
<comment type="subcellular location">
    <subcellularLocation>
        <location evidence="9">Cell membrane</location>
        <topology evidence="9">Multi-pass membrane protein</topology>
    </subcellularLocation>
    <subcellularLocation>
        <location evidence="1">Membrane</location>
        <topology evidence="1">Multi-pass membrane protein</topology>
    </subcellularLocation>
</comment>
<organism evidence="11 12">
    <name type="scientific">Spiroplasma gladiatoris</name>
    <dbReference type="NCBI Taxonomy" id="2143"/>
    <lineage>
        <taxon>Bacteria</taxon>
        <taxon>Bacillati</taxon>
        <taxon>Mycoplasmatota</taxon>
        <taxon>Mollicutes</taxon>
        <taxon>Entomoplasmatales</taxon>
        <taxon>Spiroplasmataceae</taxon>
        <taxon>Spiroplasma</taxon>
    </lineage>
</organism>
<proteinExistence type="inferred from homology"/>
<dbReference type="SUPFAM" id="SSF54631">
    <property type="entry name" value="CBS-domain pair"/>
    <property type="match status" value="1"/>
</dbReference>
<dbReference type="SMART" id="SM00924">
    <property type="entry name" value="MgtE_N"/>
    <property type="match status" value="1"/>
</dbReference>
<dbReference type="Pfam" id="PF00571">
    <property type="entry name" value="CBS"/>
    <property type="match status" value="2"/>
</dbReference>
<dbReference type="InterPro" id="IPR038076">
    <property type="entry name" value="MgtE_N_sf"/>
</dbReference>
<dbReference type="NCBIfam" id="TIGR00400">
    <property type="entry name" value="mgtE"/>
    <property type="match status" value="1"/>
</dbReference>
<dbReference type="SUPFAM" id="SSF161093">
    <property type="entry name" value="MgtE membrane domain-like"/>
    <property type="match status" value="1"/>
</dbReference>
<evidence type="ECO:0000256" key="8">
    <source>
        <dbReference type="PROSITE-ProRule" id="PRU00703"/>
    </source>
</evidence>
<keyword evidence="12" id="KW-1185">Reference proteome</keyword>
<keyword evidence="6 9" id="KW-1133">Transmembrane helix</keyword>
<dbReference type="RefSeq" id="WP_134297112.1">
    <property type="nucleotide sequence ID" value="NZ_CP038013.1"/>
</dbReference>
<evidence type="ECO:0000256" key="3">
    <source>
        <dbReference type="ARBA" id="ARBA00022448"/>
    </source>
</evidence>
<evidence type="ECO:0000313" key="11">
    <source>
        <dbReference type="EMBL" id="QBQ07310.1"/>
    </source>
</evidence>
<evidence type="ECO:0000256" key="5">
    <source>
        <dbReference type="ARBA" id="ARBA00022842"/>
    </source>
</evidence>
<keyword evidence="9" id="KW-1003">Cell membrane</keyword>
<feature type="transmembrane region" description="Helical" evidence="9">
    <location>
        <begin position="417"/>
        <end position="440"/>
    </location>
</feature>
<feature type="transmembrane region" description="Helical" evidence="9">
    <location>
        <begin position="461"/>
        <end position="485"/>
    </location>
</feature>
<comment type="function">
    <text evidence="9">Acts as a magnesium transporter.</text>
</comment>
<dbReference type="PROSITE" id="PS51371">
    <property type="entry name" value="CBS"/>
    <property type="match status" value="2"/>
</dbReference>
<dbReference type="InterPro" id="IPR006667">
    <property type="entry name" value="SLC41_membr_dom"/>
</dbReference>
<evidence type="ECO:0000256" key="7">
    <source>
        <dbReference type="ARBA" id="ARBA00023136"/>
    </source>
</evidence>
<evidence type="ECO:0000256" key="2">
    <source>
        <dbReference type="ARBA" id="ARBA00009749"/>
    </source>
</evidence>
<keyword evidence="8" id="KW-0129">CBS domain</keyword>
<keyword evidence="4 9" id="KW-0812">Transmembrane</keyword>
<dbReference type="GO" id="GO:0005886">
    <property type="term" value="C:plasma membrane"/>
    <property type="evidence" value="ECO:0007669"/>
    <property type="project" value="UniProtKB-SubCell"/>
</dbReference>
<keyword evidence="9" id="KW-0479">Metal-binding</keyword>
<feature type="transmembrane region" description="Helical" evidence="9">
    <location>
        <begin position="330"/>
        <end position="353"/>
    </location>
</feature>
<keyword evidence="7 9" id="KW-0472">Membrane</keyword>
<dbReference type="SMART" id="SM00116">
    <property type="entry name" value="CBS"/>
    <property type="match status" value="2"/>
</dbReference>
<dbReference type="Gene3D" id="1.25.60.10">
    <property type="entry name" value="MgtE N-terminal domain-like"/>
    <property type="match status" value="1"/>
</dbReference>
<gene>
    <name evidence="11" type="primary">mgtE</name>
    <name evidence="11" type="ORF">SGLAD_v1c01090</name>
</gene>
<dbReference type="Proteomes" id="UP000294309">
    <property type="component" value="Chromosome"/>
</dbReference>
<dbReference type="AlphaFoldDB" id="A0A4P7AII3"/>
<dbReference type="Pfam" id="PF01769">
    <property type="entry name" value="MgtE"/>
    <property type="match status" value="1"/>
</dbReference>
<feature type="transmembrane region" description="Helical" evidence="9">
    <location>
        <begin position="289"/>
        <end position="310"/>
    </location>
</feature>
<dbReference type="KEGG" id="sgq:SGLAD_v1c01090"/>
<dbReference type="GO" id="GO:0015095">
    <property type="term" value="F:magnesium ion transmembrane transporter activity"/>
    <property type="evidence" value="ECO:0007669"/>
    <property type="project" value="UniProtKB-UniRule"/>
</dbReference>
<evidence type="ECO:0000256" key="6">
    <source>
        <dbReference type="ARBA" id="ARBA00022989"/>
    </source>
</evidence>
<dbReference type="OrthoDB" id="9790355at2"/>
<evidence type="ECO:0000256" key="1">
    <source>
        <dbReference type="ARBA" id="ARBA00004141"/>
    </source>
</evidence>
<sequence>MRKQNLSPDKLGELLDDILKTNNFNLYRETLKDYYPADLADALSSLPIERIIIALRIMPTEDLGEIFPFFNNDIQEEIISSYTSLEIKELFDQIFTDDIVEIIEELPADIVEKILRATTPESRLQINSILKYQVNTAGSIMSVDYTKLHLDWTVREAINAIKKEREEAEEVHYFFVVDDLNNLKGVVELKTLFFSKSDQLIKDIMDDRIILATTKTDQEEVANMFKKYDVTTLPIINSQNKLVGIITVDDVLDVLEEEATEDIHKMAGISPVEDEYFKTSIWKMVKSRIIWLLFLMLSATITQVIILVFLNLYGVEDQISAIKTEKANFSISYIVAILLTPLLTVISGTTGNASSQSSTMIVRSLSLKEIEPKHYLKVLGKEICVSSFLAIILICVNFVRMIIIYAVEFKGDINQKVLWYVIATISIAMFLSIVFSKVIGATLPIIAKKIKMDPAIMAGPLLTTIVDALSTTIFFSIGMIFFFVLI</sequence>
<evidence type="ECO:0000256" key="9">
    <source>
        <dbReference type="RuleBase" id="RU362011"/>
    </source>
</evidence>
<evidence type="ECO:0000313" key="12">
    <source>
        <dbReference type="Proteomes" id="UP000294309"/>
    </source>
</evidence>
<comment type="similarity">
    <text evidence="2 9">Belongs to the SLC41A transporter family.</text>
</comment>
<feature type="domain" description="CBS" evidence="10">
    <location>
        <begin position="141"/>
        <end position="204"/>
    </location>
</feature>
<dbReference type="CDD" id="cd04606">
    <property type="entry name" value="CBS_pair_Mg_transporter"/>
    <property type="match status" value="1"/>
</dbReference>
<dbReference type="InterPro" id="IPR046342">
    <property type="entry name" value="CBS_dom_sf"/>
</dbReference>
<dbReference type="EMBL" id="CP038013">
    <property type="protein sequence ID" value="QBQ07310.1"/>
    <property type="molecule type" value="Genomic_DNA"/>
</dbReference>
<dbReference type="PANTHER" id="PTHR43773">
    <property type="entry name" value="MAGNESIUM TRANSPORTER MGTE"/>
    <property type="match status" value="1"/>
</dbReference>
<dbReference type="InterPro" id="IPR006668">
    <property type="entry name" value="Mg_transptr_MgtE_intracell_dom"/>
</dbReference>
<keyword evidence="5 9" id="KW-0460">Magnesium</keyword>
<dbReference type="SUPFAM" id="SSF158791">
    <property type="entry name" value="MgtE N-terminal domain-like"/>
    <property type="match status" value="1"/>
</dbReference>